<protein>
    <submittedName>
        <fullName evidence="1">Uncharacterized protein</fullName>
    </submittedName>
</protein>
<evidence type="ECO:0000313" key="1">
    <source>
        <dbReference type="EMBL" id="KAF2890796.1"/>
    </source>
</evidence>
<organism evidence="1 2">
    <name type="scientific">Ignelater luminosus</name>
    <name type="common">Cucubano</name>
    <name type="synonym">Pyrophorus luminosus</name>
    <dbReference type="NCBI Taxonomy" id="2038154"/>
    <lineage>
        <taxon>Eukaryota</taxon>
        <taxon>Metazoa</taxon>
        <taxon>Ecdysozoa</taxon>
        <taxon>Arthropoda</taxon>
        <taxon>Hexapoda</taxon>
        <taxon>Insecta</taxon>
        <taxon>Pterygota</taxon>
        <taxon>Neoptera</taxon>
        <taxon>Endopterygota</taxon>
        <taxon>Coleoptera</taxon>
        <taxon>Polyphaga</taxon>
        <taxon>Elateriformia</taxon>
        <taxon>Elateroidea</taxon>
        <taxon>Elateridae</taxon>
        <taxon>Agrypninae</taxon>
        <taxon>Pyrophorini</taxon>
        <taxon>Ignelater</taxon>
    </lineage>
</organism>
<comment type="caution">
    <text evidence="1">The sequence shown here is derived from an EMBL/GenBank/DDBJ whole genome shotgun (WGS) entry which is preliminary data.</text>
</comment>
<accession>A0A8K0CSD7</accession>
<evidence type="ECO:0000313" key="2">
    <source>
        <dbReference type="Proteomes" id="UP000801492"/>
    </source>
</evidence>
<dbReference type="EMBL" id="VTPC01046298">
    <property type="protein sequence ID" value="KAF2890796.1"/>
    <property type="molecule type" value="Genomic_DNA"/>
</dbReference>
<reference evidence="1" key="1">
    <citation type="submission" date="2019-08" db="EMBL/GenBank/DDBJ databases">
        <title>The genome of the North American firefly Photinus pyralis.</title>
        <authorList>
            <consortium name="Photinus pyralis genome working group"/>
            <person name="Fallon T.R."/>
            <person name="Sander Lower S.E."/>
            <person name="Weng J.-K."/>
        </authorList>
    </citation>
    <scope>NUCLEOTIDE SEQUENCE</scope>
    <source>
        <strain evidence="1">TRF0915ILg1</strain>
        <tissue evidence="1">Whole body</tissue>
    </source>
</reference>
<keyword evidence="2" id="KW-1185">Reference proteome</keyword>
<proteinExistence type="predicted"/>
<sequence>WARYCGDNIETLYYKSSLSNEDGFKTVNFRRRGKQTAALRPSKLHNGPVPINNDKKKNLMELLPLIDMEFRRFYESLLVADVPDIDPDLVEIDSDES</sequence>
<dbReference type="OrthoDB" id="6770474at2759"/>
<gene>
    <name evidence="1" type="ORF">ILUMI_15377</name>
</gene>
<feature type="non-terminal residue" evidence="1">
    <location>
        <position position="1"/>
    </location>
</feature>
<name>A0A8K0CSD7_IGNLU</name>
<dbReference type="Proteomes" id="UP000801492">
    <property type="component" value="Unassembled WGS sequence"/>
</dbReference>
<dbReference type="AlphaFoldDB" id="A0A8K0CSD7"/>